<keyword evidence="1" id="KW-0597">Phosphoprotein</keyword>
<accession>A0A840YTA1</accession>
<dbReference type="InterPro" id="IPR011006">
    <property type="entry name" value="CheY-like_superfamily"/>
</dbReference>
<reference evidence="3 4" key="1">
    <citation type="submission" date="2020-08" db="EMBL/GenBank/DDBJ databases">
        <title>Genomic Encyclopedia of Type Strains, Phase IV (KMG-IV): sequencing the most valuable type-strain genomes for metagenomic binning, comparative biology and taxonomic classification.</title>
        <authorList>
            <person name="Goeker M."/>
        </authorList>
    </citation>
    <scope>NUCLEOTIDE SEQUENCE [LARGE SCALE GENOMIC DNA]</scope>
    <source>
        <strain evidence="3 4">DSM 26736</strain>
    </source>
</reference>
<protein>
    <submittedName>
        <fullName evidence="3">DNA-binding response OmpR family regulator</fullName>
    </submittedName>
</protein>
<dbReference type="Proteomes" id="UP000527143">
    <property type="component" value="Unassembled WGS sequence"/>
</dbReference>
<sequence>MALLSEAYLLVGYEPLIGLVAEACLQEHGAEVAWAQTGSRRYTALEEHPSSFHFLISDVNLGVGTTGLDVAHFARLNKSDLSVIYMSDQEPEALLPFAVRGATFVTKTATEHKLVHAVVASLSNLATLSTAAATRSCSS</sequence>
<dbReference type="SMART" id="SM00448">
    <property type="entry name" value="REC"/>
    <property type="match status" value="1"/>
</dbReference>
<evidence type="ECO:0000313" key="3">
    <source>
        <dbReference type="EMBL" id="MBB5712898.1"/>
    </source>
</evidence>
<dbReference type="PROSITE" id="PS50110">
    <property type="entry name" value="RESPONSE_REGULATORY"/>
    <property type="match status" value="1"/>
</dbReference>
<name>A0A840YTA1_9SPHN</name>
<dbReference type="AlphaFoldDB" id="A0A840YTA1"/>
<feature type="domain" description="Response regulatory" evidence="2">
    <location>
        <begin position="7"/>
        <end position="122"/>
    </location>
</feature>
<dbReference type="Gene3D" id="3.40.50.2300">
    <property type="match status" value="1"/>
</dbReference>
<keyword evidence="3" id="KW-0238">DNA-binding</keyword>
<keyword evidence="4" id="KW-1185">Reference proteome</keyword>
<dbReference type="InterPro" id="IPR001789">
    <property type="entry name" value="Sig_transdc_resp-reg_receiver"/>
</dbReference>
<dbReference type="EMBL" id="JACIJF010000030">
    <property type="protein sequence ID" value="MBB5712898.1"/>
    <property type="molecule type" value="Genomic_DNA"/>
</dbReference>
<evidence type="ECO:0000256" key="1">
    <source>
        <dbReference type="PROSITE-ProRule" id="PRU00169"/>
    </source>
</evidence>
<comment type="caution">
    <text evidence="3">The sequence shown here is derived from an EMBL/GenBank/DDBJ whole genome shotgun (WGS) entry which is preliminary data.</text>
</comment>
<organism evidence="3 4">
    <name type="scientific">Sphingomonas xinjiangensis</name>
    <dbReference type="NCBI Taxonomy" id="643568"/>
    <lineage>
        <taxon>Bacteria</taxon>
        <taxon>Pseudomonadati</taxon>
        <taxon>Pseudomonadota</taxon>
        <taxon>Alphaproteobacteria</taxon>
        <taxon>Sphingomonadales</taxon>
        <taxon>Sphingomonadaceae</taxon>
        <taxon>Sphingomonas</taxon>
    </lineage>
</organism>
<evidence type="ECO:0000259" key="2">
    <source>
        <dbReference type="PROSITE" id="PS50110"/>
    </source>
</evidence>
<gene>
    <name evidence="3" type="ORF">FHT02_004160</name>
</gene>
<dbReference type="SUPFAM" id="SSF52172">
    <property type="entry name" value="CheY-like"/>
    <property type="match status" value="1"/>
</dbReference>
<dbReference type="GO" id="GO:0003677">
    <property type="term" value="F:DNA binding"/>
    <property type="evidence" value="ECO:0007669"/>
    <property type="project" value="UniProtKB-KW"/>
</dbReference>
<proteinExistence type="predicted"/>
<dbReference type="RefSeq" id="WP_184091765.1">
    <property type="nucleotide sequence ID" value="NZ_JACIJF010000030.1"/>
</dbReference>
<dbReference type="GO" id="GO:0000160">
    <property type="term" value="P:phosphorelay signal transduction system"/>
    <property type="evidence" value="ECO:0007669"/>
    <property type="project" value="InterPro"/>
</dbReference>
<evidence type="ECO:0000313" key="4">
    <source>
        <dbReference type="Proteomes" id="UP000527143"/>
    </source>
</evidence>
<feature type="modified residue" description="4-aspartylphosphate" evidence="1">
    <location>
        <position position="58"/>
    </location>
</feature>